<gene>
    <name evidence="3" type="ORF">HELGO_WM9024</name>
</gene>
<dbReference type="PROSITE" id="PS01066">
    <property type="entry name" value="UPP_SYNTHASE"/>
    <property type="match status" value="1"/>
</dbReference>
<dbReference type="AlphaFoldDB" id="A0A6S6TIG5"/>
<feature type="binding site" evidence="2">
    <location>
        <position position="29"/>
    </location>
    <ligand>
        <name>substrate</name>
    </ligand>
</feature>
<reference evidence="3" key="1">
    <citation type="submission" date="2020-01" db="EMBL/GenBank/DDBJ databases">
        <authorList>
            <person name="Meier V. D."/>
            <person name="Meier V D."/>
        </authorList>
    </citation>
    <scope>NUCLEOTIDE SEQUENCE</scope>
    <source>
        <strain evidence="3">HLG_WM_MAG_12</strain>
    </source>
</reference>
<dbReference type="SUPFAM" id="SSF64005">
    <property type="entry name" value="Undecaprenyl diphosphate synthase"/>
    <property type="match status" value="1"/>
</dbReference>
<dbReference type="Pfam" id="PF01255">
    <property type="entry name" value="Prenyltransf"/>
    <property type="match status" value="1"/>
</dbReference>
<dbReference type="GO" id="GO:0000287">
    <property type="term" value="F:magnesium ion binding"/>
    <property type="evidence" value="ECO:0007669"/>
    <property type="project" value="UniProtKB-UniRule"/>
</dbReference>
<keyword evidence="2" id="KW-0460">Magnesium</keyword>
<feature type="binding site" evidence="2">
    <location>
        <position position="12"/>
    </location>
    <ligand>
        <name>Mg(2+)</name>
        <dbReference type="ChEBI" id="CHEBI:18420"/>
    </ligand>
</feature>
<comment type="similarity">
    <text evidence="2">Belongs to the UPP synthase family.</text>
</comment>
<feature type="binding site" evidence="2">
    <location>
        <position position="17"/>
    </location>
    <ligand>
        <name>substrate</name>
    </ligand>
</feature>
<feature type="binding site" evidence="2">
    <location>
        <position position="173"/>
    </location>
    <ligand>
        <name>substrate</name>
    </ligand>
</feature>
<feature type="binding site" evidence="2">
    <location>
        <position position="192"/>
    </location>
    <ligand>
        <name>Mg(2+)</name>
        <dbReference type="ChEBI" id="CHEBI:18420"/>
    </ligand>
</feature>
<protein>
    <recommendedName>
        <fullName evidence="2">Isoprenyl transferase</fullName>
        <ecNumber evidence="2">2.5.1.-</ecNumber>
    </recommendedName>
</protein>
<name>A0A6S6TIG5_9BACT</name>
<sequence>MNQLKHLAIIMDGNGRWATNQNKLRIRGHEQGIKTVESIMTYCARDTDIETLTLYAFSTENWKRPKLEVDFLMMLLDKYLKSKLKVYMNHNIRFETIGDLSKFSNKLKERIEFTKEITKNHTGLKQVLAINYGAKDEIIRSFNKLLESSPTSITEDDLDNVLDIKDPVDLMIRTGGEHRISNFLLWQIAYSEIRFTDTLWPEFGPEELSDIIKNYTISKRRFGGL</sequence>
<feature type="binding site" evidence="2">
    <location>
        <position position="25"/>
    </location>
    <ligand>
        <name>substrate</name>
    </ligand>
</feature>
<feature type="binding site" evidence="2">
    <location>
        <begin position="13"/>
        <end position="16"/>
    </location>
    <ligand>
        <name>substrate</name>
    </ligand>
</feature>
<keyword evidence="2" id="KW-0479">Metal-binding</keyword>
<feature type="binding site" evidence="2">
    <location>
        <begin position="58"/>
        <end position="60"/>
    </location>
    <ligand>
        <name>substrate</name>
    </ligand>
</feature>
<evidence type="ECO:0000256" key="1">
    <source>
        <dbReference type="ARBA" id="ARBA00022679"/>
    </source>
</evidence>
<feature type="binding site" evidence="2">
    <location>
        <begin position="179"/>
        <end position="181"/>
    </location>
    <ligand>
        <name>substrate</name>
    </ligand>
</feature>
<comment type="cofactor">
    <cofactor evidence="2">
        <name>Mg(2+)</name>
        <dbReference type="ChEBI" id="CHEBI:18420"/>
    </cofactor>
    <text evidence="2">Binds 2 magnesium ions per subunit.</text>
</comment>
<feature type="binding site" evidence="2">
    <location>
        <position position="62"/>
    </location>
    <ligand>
        <name>substrate</name>
    </ligand>
</feature>
<dbReference type="CDD" id="cd00475">
    <property type="entry name" value="Cis_IPPS"/>
    <property type="match status" value="1"/>
</dbReference>
<dbReference type="PANTHER" id="PTHR10291:SF0">
    <property type="entry name" value="DEHYDRODOLICHYL DIPHOSPHATE SYNTHASE 2"/>
    <property type="match status" value="1"/>
</dbReference>
<dbReference type="EMBL" id="CACVAW010000067">
    <property type="protein sequence ID" value="CAA6815292.1"/>
    <property type="molecule type" value="Genomic_DNA"/>
</dbReference>
<comment type="function">
    <text evidence="2">Catalyzes the condensation of isopentenyl diphosphate (IPP) with allylic pyrophosphates generating different type of terpenoids.</text>
</comment>
<feature type="active site" evidence="2">
    <location>
        <position position="12"/>
    </location>
</feature>
<evidence type="ECO:0000313" key="3">
    <source>
        <dbReference type="EMBL" id="CAA6815292.1"/>
    </source>
</evidence>
<feature type="binding site" evidence="2">
    <location>
        <position position="64"/>
    </location>
    <ligand>
        <name>substrate</name>
    </ligand>
</feature>
<feature type="active site" description="Proton acceptor" evidence="2">
    <location>
        <position position="61"/>
    </location>
</feature>
<organism evidence="3">
    <name type="scientific">uncultured Campylobacterales bacterium</name>
    <dbReference type="NCBI Taxonomy" id="352960"/>
    <lineage>
        <taxon>Bacteria</taxon>
        <taxon>Pseudomonadati</taxon>
        <taxon>Campylobacterota</taxon>
        <taxon>Epsilonproteobacteria</taxon>
        <taxon>Campylobacterales</taxon>
        <taxon>environmental samples</taxon>
    </lineage>
</organism>
<dbReference type="HAMAP" id="MF_01139">
    <property type="entry name" value="ISPT"/>
    <property type="match status" value="1"/>
</dbReference>
<dbReference type="GO" id="GO:0016094">
    <property type="term" value="P:polyprenol biosynthetic process"/>
    <property type="evidence" value="ECO:0007669"/>
    <property type="project" value="TreeGrafter"/>
</dbReference>
<dbReference type="InterPro" id="IPR036424">
    <property type="entry name" value="UPP_synth-like_sf"/>
</dbReference>
<dbReference type="PANTHER" id="PTHR10291">
    <property type="entry name" value="DEHYDRODOLICHYL DIPHOSPHATE SYNTHASE FAMILY MEMBER"/>
    <property type="match status" value="1"/>
</dbReference>
<comment type="subunit">
    <text evidence="2">Homodimer.</text>
</comment>
<dbReference type="EC" id="2.5.1.-" evidence="2"/>
<dbReference type="NCBIfam" id="TIGR00055">
    <property type="entry name" value="uppS"/>
    <property type="match status" value="1"/>
</dbReference>
<dbReference type="InterPro" id="IPR001441">
    <property type="entry name" value="UPP_synth-like"/>
</dbReference>
<keyword evidence="1 2" id="KW-0808">Transferase</keyword>
<proteinExistence type="inferred from homology"/>
<dbReference type="InterPro" id="IPR018520">
    <property type="entry name" value="UPP_synth-like_CS"/>
</dbReference>
<dbReference type="GO" id="GO:0005829">
    <property type="term" value="C:cytosol"/>
    <property type="evidence" value="ECO:0007669"/>
    <property type="project" value="TreeGrafter"/>
</dbReference>
<dbReference type="Gene3D" id="3.40.1180.10">
    <property type="entry name" value="Decaprenyl diphosphate synthase-like"/>
    <property type="match status" value="1"/>
</dbReference>
<dbReference type="GO" id="GO:0008834">
    <property type="term" value="F:ditrans,polycis-undecaprenyl-diphosphate synthase [(2E,6E)-farnesyl-diphosphate specific] activity"/>
    <property type="evidence" value="ECO:0007669"/>
    <property type="project" value="TreeGrafter"/>
</dbReference>
<accession>A0A6S6TIG5</accession>
<evidence type="ECO:0000256" key="2">
    <source>
        <dbReference type="HAMAP-Rule" id="MF_01139"/>
    </source>
</evidence>